<feature type="compositionally biased region" description="Polar residues" evidence="1">
    <location>
        <begin position="25"/>
        <end position="40"/>
    </location>
</feature>
<feature type="compositionally biased region" description="Basic and acidic residues" evidence="1">
    <location>
        <begin position="107"/>
        <end position="116"/>
    </location>
</feature>
<evidence type="ECO:0000256" key="1">
    <source>
        <dbReference type="SAM" id="MobiDB-lite"/>
    </source>
</evidence>
<comment type="caution">
    <text evidence="2">The sequence shown here is derived from an EMBL/GenBank/DDBJ whole genome shotgun (WGS) entry which is preliminary data.</text>
</comment>
<name>A0A6A4S916_SCOMX</name>
<feature type="compositionally biased region" description="Low complexity" evidence="1">
    <location>
        <begin position="118"/>
        <end position="132"/>
    </location>
</feature>
<feature type="region of interest" description="Disordered" evidence="1">
    <location>
        <begin position="18"/>
        <end position="58"/>
    </location>
</feature>
<protein>
    <submittedName>
        <fullName evidence="2">Uncharacterized protein</fullName>
    </submittedName>
</protein>
<dbReference type="AlphaFoldDB" id="A0A6A4S916"/>
<proteinExistence type="predicted"/>
<dbReference type="EMBL" id="VEVO01000016">
    <property type="protein sequence ID" value="KAF0028728.1"/>
    <property type="molecule type" value="Genomic_DNA"/>
</dbReference>
<gene>
    <name evidence="2" type="ORF">F2P81_017833</name>
</gene>
<reference evidence="2 3" key="1">
    <citation type="submission" date="2019-06" db="EMBL/GenBank/DDBJ databases">
        <title>Draft genomes of female and male turbot (Scophthalmus maximus).</title>
        <authorList>
            <person name="Xu H."/>
            <person name="Xu X.-W."/>
            <person name="Shao C."/>
            <person name="Chen S."/>
        </authorList>
    </citation>
    <scope>NUCLEOTIDE SEQUENCE [LARGE SCALE GENOMIC DNA]</scope>
    <source>
        <strain evidence="2">Ysfricsl-2016a</strain>
        <tissue evidence="2">Blood</tissue>
    </source>
</reference>
<feature type="region of interest" description="Disordered" evidence="1">
    <location>
        <begin position="89"/>
        <end position="132"/>
    </location>
</feature>
<sequence length="132" mass="14608">MAARRGSGDTWGYEMEQSWAADGWSPSSQDPARLRQTGTAPESKEAESSVVSPCDAGRHTNTVSHYYVSVLSPHDNFQLNNTSFSAFTLPLDRGPTTARRRLPARRWSGERSRERTGSQTSEQQSTVVEESS</sequence>
<evidence type="ECO:0000313" key="3">
    <source>
        <dbReference type="Proteomes" id="UP000438429"/>
    </source>
</evidence>
<dbReference type="Proteomes" id="UP000438429">
    <property type="component" value="Unassembled WGS sequence"/>
</dbReference>
<organism evidence="2 3">
    <name type="scientific">Scophthalmus maximus</name>
    <name type="common">Turbot</name>
    <name type="synonym">Psetta maxima</name>
    <dbReference type="NCBI Taxonomy" id="52904"/>
    <lineage>
        <taxon>Eukaryota</taxon>
        <taxon>Metazoa</taxon>
        <taxon>Chordata</taxon>
        <taxon>Craniata</taxon>
        <taxon>Vertebrata</taxon>
        <taxon>Euteleostomi</taxon>
        <taxon>Actinopterygii</taxon>
        <taxon>Neopterygii</taxon>
        <taxon>Teleostei</taxon>
        <taxon>Neoteleostei</taxon>
        <taxon>Acanthomorphata</taxon>
        <taxon>Carangaria</taxon>
        <taxon>Pleuronectiformes</taxon>
        <taxon>Pleuronectoidei</taxon>
        <taxon>Scophthalmidae</taxon>
        <taxon>Scophthalmus</taxon>
    </lineage>
</organism>
<evidence type="ECO:0000313" key="2">
    <source>
        <dbReference type="EMBL" id="KAF0028728.1"/>
    </source>
</evidence>
<accession>A0A6A4S916</accession>